<organism evidence="1">
    <name type="scientific">marine metagenome</name>
    <dbReference type="NCBI Taxonomy" id="408172"/>
    <lineage>
        <taxon>unclassified sequences</taxon>
        <taxon>metagenomes</taxon>
        <taxon>ecological metagenomes</taxon>
    </lineage>
</organism>
<gene>
    <name evidence="1" type="ORF">METZ01_LOCUS282766</name>
</gene>
<dbReference type="AlphaFoldDB" id="A0A382L3M8"/>
<reference evidence="1" key="1">
    <citation type="submission" date="2018-05" db="EMBL/GenBank/DDBJ databases">
        <authorList>
            <person name="Lanie J.A."/>
            <person name="Ng W.-L."/>
            <person name="Kazmierczak K.M."/>
            <person name="Andrzejewski T.M."/>
            <person name="Davidsen T.M."/>
            <person name="Wayne K.J."/>
            <person name="Tettelin H."/>
            <person name="Glass J.I."/>
            <person name="Rusch D."/>
            <person name="Podicherti R."/>
            <person name="Tsui H.-C.T."/>
            <person name="Winkler M.E."/>
        </authorList>
    </citation>
    <scope>NUCLEOTIDE SEQUENCE</scope>
</reference>
<evidence type="ECO:0000313" key="1">
    <source>
        <dbReference type="EMBL" id="SVC29912.1"/>
    </source>
</evidence>
<proteinExistence type="predicted"/>
<dbReference type="EMBL" id="UINC01083826">
    <property type="protein sequence ID" value="SVC29912.1"/>
    <property type="molecule type" value="Genomic_DNA"/>
</dbReference>
<protein>
    <submittedName>
        <fullName evidence="1">Uncharacterized protein</fullName>
    </submittedName>
</protein>
<accession>A0A382L3M8</accession>
<sequence length="38" mass="4344">MITLKNKKTLPLTAFFVLSLVFSSNLKKLKDNMAFQNV</sequence>
<feature type="non-terminal residue" evidence="1">
    <location>
        <position position="38"/>
    </location>
</feature>
<name>A0A382L3M8_9ZZZZ</name>